<gene>
    <name evidence="6" type="ORF">SAMN02745152_01809</name>
</gene>
<evidence type="ECO:0000256" key="1">
    <source>
        <dbReference type="ARBA" id="ARBA00022690"/>
    </source>
</evidence>
<dbReference type="InterPro" id="IPR052781">
    <property type="entry name" value="Cys_protease_inhibitor_I42"/>
</dbReference>
<feature type="signal peptide" evidence="3">
    <location>
        <begin position="1"/>
        <end position="24"/>
    </location>
</feature>
<evidence type="ECO:0000313" key="6">
    <source>
        <dbReference type="EMBL" id="SJZ97312.1"/>
    </source>
</evidence>
<protein>
    <submittedName>
        <fullName evidence="6">Predicted secreted protein</fullName>
    </submittedName>
</protein>
<dbReference type="EMBL" id="FUXC01000011">
    <property type="protein sequence ID" value="SJZ97312.1"/>
    <property type="molecule type" value="Genomic_DNA"/>
</dbReference>
<dbReference type="GeneID" id="303368037"/>
<dbReference type="STRING" id="225004.SAMN02745152_01809"/>
<dbReference type="Proteomes" id="UP000190395">
    <property type="component" value="Unassembled WGS sequence"/>
</dbReference>
<evidence type="ECO:0000259" key="4">
    <source>
        <dbReference type="Pfam" id="PF03724"/>
    </source>
</evidence>
<evidence type="ECO:0000313" key="7">
    <source>
        <dbReference type="Proteomes" id="UP000190395"/>
    </source>
</evidence>
<dbReference type="InterPro" id="IPR018990">
    <property type="entry name" value="Prot_inh_I42_chagasin"/>
</dbReference>
<evidence type="ECO:0000256" key="2">
    <source>
        <dbReference type="ARBA" id="ARBA00022704"/>
    </source>
</evidence>
<dbReference type="Gene3D" id="2.40.128.270">
    <property type="match status" value="1"/>
</dbReference>
<dbReference type="InterPro" id="IPR036331">
    <property type="entry name" value="Chagasin-like_sf"/>
</dbReference>
<dbReference type="OrthoDB" id="5506354at2"/>
<sequence>MKKTPALFSLICAGIAAFAVSSCASTKNSLGESNSKELKIVLGGNATTGYSWENTLTNEEIVSVKEKTTYLGKDGITGAPSKFEYSVKALKDGTTDLTFVYKRPFEADEALDTIVYKIEVKNGKILALGTIEGNWRINSFYKNDEAQAICDVALNLKKEKDGFFVAGEAGVNIFNGNIKLSGNIGKDEGGFALTKMMGPADAMSFEDNYIQLFNGEFYVIPAVKNGTEILTIANLKNGLSAEYRLVNEPLVERQ</sequence>
<organism evidence="6 7">
    <name type="scientific">Treponema berlinense</name>
    <dbReference type="NCBI Taxonomy" id="225004"/>
    <lineage>
        <taxon>Bacteria</taxon>
        <taxon>Pseudomonadati</taxon>
        <taxon>Spirochaetota</taxon>
        <taxon>Spirochaetia</taxon>
        <taxon>Spirochaetales</taxon>
        <taxon>Treponemataceae</taxon>
        <taxon>Treponema</taxon>
    </lineage>
</organism>
<accession>A0A1T4Q0K8</accession>
<keyword evidence="3" id="KW-0732">Signal</keyword>
<evidence type="ECO:0000259" key="5">
    <source>
        <dbReference type="Pfam" id="PF09394"/>
    </source>
</evidence>
<dbReference type="InterPro" id="IPR038670">
    <property type="entry name" value="HslJ-like_sf"/>
</dbReference>
<keyword evidence="1" id="KW-0646">Protease inhibitor</keyword>
<name>A0A1T4Q0K8_9SPIR</name>
<dbReference type="PANTHER" id="PTHR36530:SF1">
    <property type="entry name" value="AMOEBIASIN-1"/>
    <property type="match status" value="1"/>
</dbReference>
<dbReference type="Gene3D" id="2.60.40.2020">
    <property type="match status" value="1"/>
</dbReference>
<reference evidence="6 7" key="1">
    <citation type="submission" date="2017-02" db="EMBL/GenBank/DDBJ databases">
        <authorList>
            <person name="Peterson S.W."/>
        </authorList>
    </citation>
    <scope>NUCLEOTIDE SEQUENCE [LARGE SCALE GENOMIC DNA]</scope>
    <source>
        <strain evidence="6 7">ATCC BAA-909</strain>
    </source>
</reference>
<dbReference type="SUPFAM" id="SSF141066">
    <property type="entry name" value="ICP-like"/>
    <property type="match status" value="1"/>
</dbReference>
<keyword evidence="2" id="KW-0789">Thiol protease inhibitor</keyword>
<dbReference type="AlphaFoldDB" id="A0A1T4Q0K8"/>
<dbReference type="PROSITE" id="PS51257">
    <property type="entry name" value="PROKAR_LIPOPROTEIN"/>
    <property type="match status" value="1"/>
</dbReference>
<keyword evidence="7" id="KW-1185">Reference proteome</keyword>
<evidence type="ECO:0000256" key="3">
    <source>
        <dbReference type="SAM" id="SignalP"/>
    </source>
</evidence>
<dbReference type="Pfam" id="PF03724">
    <property type="entry name" value="META"/>
    <property type="match status" value="1"/>
</dbReference>
<dbReference type="RefSeq" id="WP_078931540.1">
    <property type="nucleotide sequence ID" value="NZ_FUXC01000011.1"/>
</dbReference>
<dbReference type="InterPro" id="IPR005184">
    <property type="entry name" value="DUF306_Meta_HslJ"/>
</dbReference>
<feature type="domain" description="Proteinase inhibitor I42 chagasin" evidence="5">
    <location>
        <begin position="36"/>
        <end position="118"/>
    </location>
</feature>
<dbReference type="GO" id="GO:0004869">
    <property type="term" value="F:cysteine-type endopeptidase inhibitor activity"/>
    <property type="evidence" value="ECO:0007669"/>
    <property type="project" value="UniProtKB-KW"/>
</dbReference>
<feature type="chain" id="PRO_5012074940" evidence="3">
    <location>
        <begin position="25"/>
        <end position="254"/>
    </location>
</feature>
<dbReference type="Pfam" id="PF09394">
    <property type="entry name" value="Inhibitor_I42"/>
    <property type="match status" value="1"/>
</dbReference>
<proteinExistence type="predicted"/>
<feature type="domain" description="DUF306" evidence="4">
    <location>
        <begin position="132"/>
        <end position="215"/>
    </location>
</feature>
<dbReference type="PANTHER" id="PTHR36530">
    <property type="entry name" value="INHIBITOR OF CYSTEINE PEPTIDASE"/>
    <property type="match status" value="1"/>
</dbReference>